<dbReference type="Gene3D" id="1.10.238.10">
    <property type="entry name" value="EF-hand"/>
    <property type="match status" value="1"/>
</dbReference>
<proteinExistence type="predicted"/>
<sequence>MPELLSIVSIIDLFHSYSKNDGDCQRLNKRELKKLLQQEFGNALEVRKTITLLAQLLCYLGLTWTPALTSPSLLPITSNSNHQVLLILTSK</sequence>
<dbReference type="InterPro" id="IPR013787">
    <property type="entry name" value="S100_Ca-bd_sub"/>
</dbReference>
<name>A0A8C4L7B1_EQUAS</name>
<accession>A0A8C4L7B1</accession>
<dbReference type="InterPro" id="IPR011992">
    <property type="entry name" value="EF-hand-dom_pair"/>
</dbReference>
<organism evidence="2">
    <name type="scientific">Equus asinus asinus</name>
    <dbReference type="NCBI Taxonomy" id="83772"/>
    <lineage>
        <taxon>Eukaryota</taxon>
        <taxon>Metazoa</taxon>
        <taxon>Chordata</taxon>
        <taxon>Craniata</taxon>
        <taxon>Vertebrata</taxon>
        <taxon>Euteleostomi</taxon>
        <taxon>Mammalia</taxon>
        <taxon>Eutheria</taxon>
        <taxon>Laurasiatheria</taxon>
        <taxon>Perissodactyla</taxon>
        <taxon>Equidae</taxon>
        <taxon>Equus</taxon>
    </lineage>
</organism>
<dbReference type="Ensembl" id="ENSEAST00005007669.1">
    <property type="protein sequence ID" value="ENSEASP00005007023.1"/>
    <property type="gene ID" value="ENSEASG00005005176.1"/>
</dbReference>
<evidence type="ECO:0000259" key="1">
    <source>
        <dbReference type="SMART" id="SM01394"/>
    </source>
</evidence>
<reference evidence="2" key="1">
    <citation type="submission" date="2023-03" db="UniProtKB">
        <authorList>
            <consortium name="Ensembl"/>
        </authorList>
    </citation>
    <scope>IDENTIFICATION</scope>
</reference>
<protein>
    <recommendedName>
        <fullName evidence="1">S100/CaBP-9k-type calcium binding subdomain domain-containing protein</fullName>
    </recommendedName>
</protein>
<evidence type="ECO:0000313" key="2">
    <source>
        <dbReference type="Ensembl" id="ENSEASP00005007023.1"/>
    </source>
</evidence>
<dbReference type="Pfam" id="PF01023">
    <property type="entry name" value="S_100"/>
    <property type="match status" value="1"/>
</dbReference>
<dbReference type="AlphaFoldDB" id="A0A8C4L7B1"/>
<dbReference type="SUPFAM" id="SSF47473">
    <property type="entry name" value="EF-hand"/>
    <property type="match status" value="1"/>
</dbReference>
<feature type="domain" description="S100/CaBP-9k-type calcium binding subdomain" evidence="1">
    <location>
        <begin position="3"/>
        <end position="45"/>
    </location>
</feature>
<dbReference type="SMART" id="SM01394">
    <property type="entry name" value="S_100"/>
    <property type="match status" value="1"/>
</dbReference>